<dbReference type="OrthoDB" id="5739292at2"/>
<evidence type="ECO:0000313" key="2">
    <source>
        <dbReference type="EMBL" id="ABM04601.1"/>
    </source>
</evidence>
<organism evidence="2 3">
    <name type="scientific">Psychromonas ingrahamii (strain DSM 17664 / CCUG 51855 / 37)</name>
    <dbReference type="NCBI Taxonomy" id="357804"/>
    <lineage>
        <taxon>Bacteria</taxon>
        <taxon>Pseudomonadati</taxon>
        <taxon>Pseudomonadota</taxon>
        <taxon>Gammaproteobacteria</taxon>
        <taxon>Alteromonadales</taxon>
        <taxon>Psychromonadaceae</taxon>
        <taxon>Psychromonas</taxon>
    </lineage>
</organism>
<evidence type="ECO:0000256" key="1">
    <source>
        <dbReference type="ARBA" id="ARBA00005367"/>
    </source>
</evidence>
<keyword evidence="3" id="KW-1185">Reference proteome</keyword>
<dbReference type="RefSeq" id="WP_011771155.1">
    <property type="nucleotide sequence ID" value="NC_008709.1"/>
</dbReference>
<dbReference type="InterPro" id="IPR008249">
    <property type="entry name" value="UPF0231"/>
</dbReference>
<sequence length="123" mass="14239">MEFEFRKDFFSDQATVKLSMDHEAFATWLEQEGQSIPWVEALLVNISAVQKRVVTDFKLVGSEFSLLLNNDEAQVINHSLLNDFDEVDLEGDLSFYDLEIEASCGFDDFKNFIESWSEFLHSQ</sequence>
<dbReference type="eggNOG" id="COG3112">
    <property type="taxonomic scope" value="Bacteria"/>
</dbReference>
<reference evidence="2 3" key="1">
    <citation type="submission" date="2007-01" db="EMBL/GenBank/DDBJ databases">
        <title>Complete sequence of Psychromonas ingrahamii 37.</title>
        <authorList>
            <consortium name="US DOE Joint Genome Institute"/>
            <person name="Copeland A."/>
            <person name="Lucas S."/>
            <person name="Lapidus A."/>
            <person name="Barry K."/>
            <person name="Detter J.C."/>
            <person name="Glavina del Rio T."/>
            <person name="Hammon N."/>
            <person name="Israni S."/>
            <person name="Dalin E."/>
            <person name="Tice H."/>
            <person name="Pitluck S."/>
            <person name="Thompson L.S."/>
            <person name="Brettin T."/>
            <person name="Bruce D."/>
            <person name="Han C."/>
            <person name="Tapia R."/>
            <person name="Schmutz J."/>
            <person name="Larimer F."/>
            <person name="Land M."/>
            <person name="Hauser L."/>
            <person name="Kyrpides N."/>
            <person name="Ivanova N."/>
            <person name="Staley J."/>
            <person name="Richardson P."/>
        </authorList>
    </citation>
    <scope>NUCLEOTIDE SEQUENCE [LARGE SCALE GENOMIC DNA]</scope>
    <source>
        <strain evidence="2 3">37</strain>
    </source>
</reference>
<gene>
    <name evidence="2" type="ordered locus">Ping_2897</name>
</gene>
<dbReference type="EMBL" id="CP000510">
    <property type="protein sequence ID" value="ABM04601.1"/>
    <property type="molecule type" value="Genomic_DNA"/>
</dbReference>
<dbReference type="AlphaFoldDB" id="A1SYN6"/>
<dbReference type="PIRSF" id="PIRSF006287">
    <property type="entry name" value="UCP006287"/>
    <property type="match status" value="1"/>
</dbReference>
<dbReference type="KEGG" id="pin:Ping_2897"/>
<dbReference type="Pfam" id="PF06062">
    <property type="entry name" value="UPF0231"/>
    <property type="match status" value="1"/>
</dbReference>
<accession>A1SYN6</accession>
<comment type="similarity">
    <text evidence="1">Belongs to the UPF0231 family.</text>
</comment>
<evidence type="ECO:0000313" key="3">
    <source>
        <dbReference type="Proteomes" id="UP000000639"/>
    </source>
</evidence>
<name>A1SYN6_PSYIN</name>
<protein>
    <submittedName>
        <fullName evidence="2">Uncharacterized conserved protein UCP006287</fullName>
    </submittedName>
</protein>
<dbReference type="Proteomes" id="UP000000639">
    <property type="component" value="Chromosome"/>
</dbReference>
<dbReference type="HOGENOM" id="CLU_139226_1_0_6"/>
<proteinExistence type="inferred from homology"/>